<evidence type="ECO:0000313" key="2">
    <source>
        <dbReference type="Proteomes" id="UP001145114"/>
    </source>
</evidence>
<evidence type="ECO:0000313" key="1">
    <source>
        <dbReference type="EMBL" id="KAJ1678578.1"/>
    </source>
</evidence>
<organism evidence="1 2">
    <name type="scientific">Spiromyces aspiralis</name>
    <dbReference type="NCBI Taxonomy" id="68401"/>
    <lineage>
        <taxon>Eukaryota</taxon>
        <taxon>Fungi</taxon>
        <taxon>Fungi incertae sedis</taxon>
        <taxon>Zoopagomycota</taxon>
        <taxon>Kickxellomycotina</taxon>
        <taxon>Kickxellomycetes</taxon>
        <taxon>Kickxellales</taxon>
        <taxon>Kickxellaceae</taxon>
        <taxon>Spiromyces</taxon>
    </lineage>
</organism>
<gene>
    <name evidence="1" type="ORF">EV182_003770</name>
</gene>
<dbReference type="Proteomes" id="UP001145114">
    <property type="component" value="Unassembled WGS sequence"/>
</dbReference>
<dbReference type="EMBL" id="JAMZIH010001034">
    <property type="protein sequence ID" value="KAJ1678578.1"/>
    <property type="molecule type" value="Genomic_DNA"/>
</dbReference>
<comment type="caution">
    <text evidence="1">The sequence shown here is derived from an EMBL/GenBank/DDBJ whole genome shotgun (WGS) entry which is preliminary data.</text>
</comment>
<protein>
    <submittedName>
        <fullName evidence="1">Uncharacterized protein</fullName>
    </submittedName>
</protein>
<proteinExistence type="predicted"/>
<sequence>MIAGSRIAGLIPARCRALAAQAQTHKEFEQNRSLDDPKKIAKAIKHANEVEQVILRLVVQATRSGDDQDRFS</sequence>
<reference evidence="1" key="1">
    <citation type="submission" date="2022-06" db="EMBL/GenBank/DDBJ databases">
        <title>Phylogenomic reconstructions and comparative analyses of Kickxellomycotina fungi.</title>
        <authorList>
            <person name="Reynolds N.K."/>
            <person name="Stajich J.E."/>
            <person name="Barry K."/>
            <person name="Grigoriev I.V."/>
            <person name="Crous P."/>
            <person name="Smith M.E."/>
        </authorList>
    </citation>
    <scope>NUCLEOTIDE SEQUENCE</scope>
    <source>
        <strain evidence="1">RSA 2271</strain>
    </source>
</reference>
<keyword evidence="2" id="KW-1185">Reference proteome</keyword>
<name>A0ACC1HU02_9FUNG</name>
<feature type="non-terminal residue" evidence="1">
    <location>
        <position position="72"/>
    </location>
</feature>
<accession>A0ACC1HU02</accession>